<accession>A0A5E8A0L5</accession>
<evidence type="ECO:0000256" key="1">
    <source>
        <dbReference type="SAM" id="Coils"/>
    </source>
</evidence>
<reference evidence="2 4" key="1">
    <citation type="submission" date="2018-04" db="EMBL/GenBank/DDBJ databases">
        <title>Genomic Encyclopedia of Type Strains, Phase III (KMG-III): the genomes of soil and plant-associated and newly described type strains.</title>
        <authorList>
            <person name="Whitman W."/>
        </authorList>
    </citation>
    <scope>NUCLEOTIDE SEQUENCE [LARGE SCALE GENOMIC DNA]</scope>
    <source>
        <strain evidence="2 4">MA101b</strain>
    </source>
</reference>
<feature type="coiled-coil region" evidence="1">
    <location>
        <begin position="41"/>
        <end position="101"/>
    </location>
</feature>
<organism evidence="2 4">
    <name type="scientific">Sphingomonas aurantiaca</name>
    <dbReference type="NCBI Taxonomy" id="185949"/>
    <lineage>
        <taxon>Bacteria</taxon>
        <taxon>Pseudomonadati</taxon>
        <taxon>Pseudomonadota</taxon>
        <taxon>Alphaproteobacteria</taxon>
        <taxon>Sphingomonadales</taxon>
        <taxon>Sphingomonadaceae</taxon>
        <taxon>Sphingomonas</taxon>
    </lineage>
</organism>
<evidence type="ECO:0000313" key="5">
    <source>
        <dbReference type="Proteomes" id="UP000326857"/>
    </source>
</evidence>
<dbReference type="InterPro" id="IPR045510">
    <property type="entry name" value="DUF6481"/>
</dbReference>
<evidence type="ECO:0000313" key="4">
    <source>
        <dbReference type="Proteomes" id="UP000244189"/>
    </source>
</evidence>
<sequence>MASFKDPSFQDRTSSAAAAKQKALEALRAKPPIDEAVVAERLAAREAKELAEREKRAAKRAAEDAAKAAKKAEAEAAAAKKREAEAKVELTDAEKKAIRDAKYAARKNKKK</sequence>
<dbReference type="AlphaFoldDB" id="A0A2T5GPL4"/>
<dbReference type="EMBL" id="QAOG01000002">
    <property type="protein sequence ID" value="PTQ61269.1"/>
    <property type="molecule type" value="Genomic_DNA"/>
</dbReference>
<reference evidence="3 5" key="2">
    <citation type="submission" date="2019-09" db="EMBL/GenBank/DDBJ databases">
        <authorList>
            <person name="Dittami M. S."/>
        </authorList>
    </citation>
    <scope>NUCLEOTIDE SEQUENCE [LARGE SCALE GENOMIC DNA]</scope>
    <source>
        <strain evidence="3">SPHINGO391</strain>
    </source>
</reference>
<dbReference type="Proteomes" id="UP000244189">
    <property type="component" value="Unassembled WGS sequence"/>
</dbReference>
<dbReference type="Proteomes" id="UP000326857">
    <property type="component" value="Unassembled WGS sequence"/>
</dbReference>
<dbReference type="RefSeq" id="WP_055878170.1">
    <property type="nucleotide sequence ID" value="NZ_JASPFN010000001.1"/>
</dbReference>
<keyword evidence="1" id="KW-0175">Coiled coil</keyword>
<dbReference type="Pfam" id="PF20089">
    <property type="entry name" value="DUF6481"/>
    <property type="match status" value="1"/>
</dbReference>
<dbReference type="EMBL" id="CABVLI010000043">
    <property type="protein sequence ID" value="VVT24833.1"/>
    <property type="molecule type" value="Genomic_DNA"/>
</dbReference>
<evidence type="ECO:0000313" key="3">
    <source>
        <dbReference type="EMBL" id="VVT24833.1"/>
    </source>
</evidence>
<protein>
    <submittedName>
        <fullName evidence="2">Uncharacterized protein</fullName>
    </submittedName>
</protein>
<keyword evidence="4" id="KW-1185">Reference proteome</keyword>
<gene>
    <name evidence="2" type="ORF">C8J26_1596</name>
    <name evidence="3" type="ORF">SPHINGO391_480158</name>
</gene>
<name>A0A2T5GPL4_9SPHN</name>
<accession>A0A2T5GPL4</accession>
<evidence type="ECO:0000313" key="2">
    <source>
        <dbReference type="EMBL" id="PTQ61269.1"/>
    </source>
</evidence>
<proteinExistence type="predicted"/>